<feature type="compositionally biased region" description="Basic and acidic residues" evidence="1">
    <location>
        <begin position="120"/>
        <end position="134"/>
    </location>
</feature>
<accession>A0A4Y2IBS6</accession>
<gene>
    <name evidence="3" type="ORF">AVEN_147302_1</name>
    <name evidence="2" type="ORF">AVEN_193893_1</name>
    <name evidence="4" type="ORF">AVEN_62592_1</name>
    <name evidence="5" type="ORF">AVEN_93634_1</name>
</gene>
<dbReference type="EMBL" id="BGPR01106439">
    <property type="protein sequence ID" value="GBM76357.1"/>
    <property type="molecule type" value="Genomic_DNA"/>
</dbReference>
<organism evidence="2 6">
    <name type="scientific">Araneus ventricosus</name>
    <name type="common">Orbweaver spider</name>
    <name type="synonym">Epeira ventricosa</name>
    <dbReference type="NCBI Taxonomy" id="182803"/>
    <lineage>
        <taxon>Eukaryota</taxon>
        <taxon>Metazoa</taxon>
        <taxon>Ecdysozoa</taxon>
        <taxon>Arthropoda</taxon>
        <taxon>Chelicerata</taxon>
        <taxon>Arachnida</taxon>
        <taxon>Araneae</taxon>
        <taxon>Araneomorphae</taxon>
        <taxon>Entelegynae</taxon>
        <taxon>Araneoidea</taxon>
        <taxon>Araneidae</taxon>
        <taxon>Araneus</taxon>
    </lineage>
</organism>
<comment type="caution">
    <text evidence="2">The sequence shown here is derived from an EMBL/GenBank/DDBJ whole genome shotgun (WGS) entry which is preliminary data.</text>
</comment>
<reference evidence="2 6" key="1">
    <citation type="journal article" date="2019" name="Sci. Rep.">
        <title>Orb-weaving spider Araneus ventricosus genome elucidates the spidroin gene catalogue.</title>
        <authorList>
            <person name="Kono N."/>
            <person name="Nakamura H."/>
            <person name="Ohtoshi R."/>
            <person name="Moran D.A.P."/>
            <person name="Shinohara A."/>
            <person name="Yoshida Y."/>
            <person name="Fujiwara M."/>
            <person name="Mori M."/>
            <person name="Tomita M."/>
            <person name="Arakawa K."/>
        </authorList>
    </citation>
    <scope>NUCLEOTIDE SEQUENCE [LARGE SCALE GENOMIC DNA]</scope>
</reference>
<keyword evidence="6" id="KW-1185">Reference proteome</keyword>
<evidence type="ECO:0000256" key="1">
    <source>
        <dbReference type="SAM" id="MobiDB-lite"/>
    </source>
</evidence>
<feature type="region of interest" description="Disordered" evidence="1">
    <location>
        <begin position="115"/>
        <end position="134"/>
    </location>
</feature>
<proteinExistence type="predicted"/>
<dbReference type="EMBL" id="BGPR01106437">
    <property type="protein sequence ID" value="GBM76354.1"/>
    <property type="molecule type" value="Genomic_DNA"/>
</dbReference>
<evidence type="ECO:0000313" key="6">
    <source>
        <dbReference type="Proteomes" id="UP000499080"/>
    </source>
</evidence>
<evidence type="ECO:0000313" key="3">
    <source>
        <dbReference type="EMBL" id="GBM75216.1"/>
    </source>
</evidence>
<evidence type="ECO:0000313" key="4">
    <source>
        <dbReference type="EMBL" id="GBM76354.1"/>
    </source>
</evidence>
<dbReference type="EMBL" id="BGPR01106098">
    <property type="protein sequence ID" value="GBM75216.1"/>
    <property type="molecule type" value="Genomic_DNA"/>
</dbReference>
<sequence length="134" mass="14811">MINKSHATADEEYQLKGSNSDQARWLSSVLPQRLIHHRCGLTYAACTHSSPSSSTPLSLLLSPPPLSPPTPLLLGLGLVWSDGNEEGTPIYTWMNSARAELHVISILHGRIKFHQPPHGKVRDENAKIREPTTF</sequence>
<dbReference type="EMBL" id="BGPR01106078">
    <property type="protein sequence ID" value="GBM75153.1"/>
    <property type="molecule type" value="Genomic_DNA"/>
</dbReference>
<protein>
    <submittedName>
        <fullName evidence="2">Uncharacterized protein</fullName>
    </submittedName>
</protein>
<dbReference type="AlphaFoldDB" id="A0A4Y2IBS6"/>
<evidence type="ECO:0000313" key="5">
    <source>
        <dbReference type="EMBL" id="GBM76357.1"/>
    </source>
</evidence>
<name>A0A4Y2IBS6_ARAVE</name>
<dbReference type="Proteomes" id="UP000499080">
    <property type="component" value="Unassembled WGS sequence"/>
</dbReference>
<evidence type="ECO:0000313" key="2">
    <source>
        <dbReference type="EMBL" id="GBM75153.1"/>
    </source>
</evidence>